<dbReference type="Pfam" id="PF11799">
    <property type="entry name" value="IMS_C"/>
    <property type="match status" value="1"/>
</dbReference>
<dbReference type="GO" id="GO:0006281">
    <property type="term" value="P:DNA repair"/>
    <property type="evidence" value="ECO:0007669"/>
    <property type="project" value="UniProtKB-KW"/>
</dbReference>
<keyword evidence="13" id="KW-1185">Reference proteome</keyword>
<dbReference type="PANTHER" id="PTHR45873:SF1">
    <property type="entry name" value="DNA POLYMERASE ETA"/>
    <property type="match status" value="1"/>
</dbReference>
<keyword evidence="2" id="KW-0808">Transferase</keyword>
<dbReference type="SUPFAM" id="SSF100879">
    <property type="entry name" value="Lesion bypass DNA polymerase (Y-family), little finger domain"/>
    <property type="match status" value="1"/>
</dbReference>
<gene>
    <name evidence="12" type="ORF">KLDO_g2733</name>
</gene>
<evidence type="ECO:0000256" key="1">
    <source>
        <dbReference type="ARBA" id="ARBA00004123"/>
    </source>
</evidence>
<evidence type="ECO:0000259" key="10">
    <source>
        <dbReference type="PROSITE" id="PS50173"/>
    </source>
</evidence>
<dbReference type="GO" id="GO:0070987">
    <property type="term" value="P:error-free translesion synthesis"/>
    <property type="evidence" value="ECO:0007669"/>
    <property type="project" value="UniProtKB-ARBA"/>
</dbReference>
<comment type="subcellular location">
    <subcellularLocation>
        <location evidence="1">Nucleus</location>
    </subcellularLocation>
</comment>
<dbReference type="FunFam" id="3.40.1170.60:FF:000008">
    <property type="entry name" value="DNA polymerase eta subunit"/>
    <property type="match status" value="1"/>
</dbReference>
<evidence type="ECO:0000256" key="4">
    <source>
        <dbReference type="ARBA" id="ARBA00022763"/>
    </source>
</evidence>
<evidence type="ECO:0000313" key="13">
    <source>
        <dbReference type="Proteomes" id="UP000031516"/>
    </source>
</evidence>
<evidence type="ECO:0000256" key="6">
    <source>
        <dbReference type="ARBA" id="ARBA00022833"/>
    </source>
</evidence>
<dbReference type="GO" id="GO:0008270">
    <property type="term" value="F:zinc ion binding"/>
    <property type="evidence" value="ECO:0007669"/>
    <property type="project" value="UniProtKB-KW"/>
</dbReference>
<evidence type="ECO:0000256" key="8">
    <source>
        <dbReference type="ARBA" id="ARBA00023242"/>
    </source>
</evidence>
<sequence length="642" mass="73009">MSKYTWRDLINLNIKEKSFLSPLSCIAHIDANAFFAQVEQVRCGYSRDDPVVAVQWTTVLAISYAARKYNISRMDSIHDALKKCDKLIPVHTAVFRKGEDYWQYHDGCGSWMQEESKQLSSTYYKVALEPYRRESRKLIKLFQDEYDLVEKASVDEAFIDLGRKVFHGLLSDESYTDFTQIRDIFQNGKYNVDDHLPSLPTELTLKFCGEVFNSQDGPLFEDWDDVLMCIASISTDTVRRQIDELLGYTTSCGISMTKNICKLASNYKKPNAQTIVRNKCIDDFVDCGKFEISSFWTLGGIRGKELMELMDLPTEGSIKFIRESWPVSYDDIRKFLDNKISSRDTKSIGEYNINEADVAGLSRKLYQLVRGQFRLPVEPRPLPKSMMSKKNMRNDDCASIIDCIEWLEVFCSELSYRVHDLEQEYVKMVMPRSAIIMIKGKAGMKYTQSKRLTTVSNTITARELFINATTLMNEIDKSYGKAPGVYPLRELSLTLTNFDVVDKGKSVIDMFGNRAVSTSSPLNKLDTTSKVPETNVATEDCLADNDTTEAIKELTSETSSPPNFLTCKQCGKNLPDTKTFQEHTDYHVSVQLSEQMNGVSESSATLTHAERILLFGKRAKKSASSVKKTRQSDGGIMKFFKK</sequence>
<dbReference type="PROSITE" id="PS51907">
    <property type="entry name" value="ZF_UBZ3"/>
    <property type="match status" value="1"/>
</dbReference>
<dbReference type="InterPro" id="IPR036775">
    <property type="entry name" value="DNA_pol_Y-fam_lit_finger_sf"/>
</dbReference>
<dbReference type="Gene3D" id="3.30.1490.100">
    <property type="entry name" value="DNA polymerase, Y-family, little finger domain"/>
    <property type="match status" value="1"/>
</dbReference>
<evidence type="ECO:0000256" key="7">
    <source>
        <dbReference type="ARBA" id="ARBA00023204"/>
    </source>
</evidence>
<dbReference type="PANTHER" id="PTHR45873">
    <property type="entry name" value="DNA POLYMERASE ETA"/>
    <property type="match status" value="1"/>
</dbReference>
<organism evidence="12 13">
    <name type="scientific">Kluyveromyces dobzhanskii CBS 2104</name>
    <dbReference type="NCBI Taxonomy" id="1427455"/>
    <lineage>
        <taxon>Eukaryota</taxon>
        <taxon>Fungi</taxon>
        <taxon>Dikarya</taxon>
        <taxon>Ascomycota</taxon>
        <taxon>Saccharomycotina</taxon>
        <taxon>Saccharomycetes</taxon>
        <taxon>Saccharomycetales</taxon>
        <taxon>Saccharomycetaceae</taxon>
        <taxon>Kluyveromyces</taxon>
    </lineage>
</organism>
<dbReference type="GO" id="GO:0009314">
    <property type="term" value="P:response to radiation"/>
    <property type="evidence" value="ECO:0007669"/>
    <property type="project" value="TreeGrafter"/>
</dbReference>
<dbReference type="CDD" id="cd01702">
    <property type="entry name" value="PolY_Pol_eta"/>
    <property type="match status" value="1"/>
</dbReference>
<name>A0A0A8L6D7_9SACH</name>
<keyword evidence="4" id="KW-0227">DNA damage</keyword>
<comment type="caution">
    <text evidence="12">The sequence shown here is derived from an EMBL/GenBank/DDBJ whole genome shotgun (WGS) entry which is preliminary data.</text>
</comment>
<dbReference type="InterPro" id="IPR052230">
    <property type="entry name" value="DNA_polymerase_eta"/>
</dbReference>
<keyword evidence="6" id="KW-0862">Zinc</keyword>
<evidence type="ECO:0000259" key="11">
    <source>
        <dbReference type="PROSITE" id="PS51907"/>
    </source>
</evidence>
<dbReference type="InterPro" id="IPR013087">
    <property type="entry name" value="Znf_C2H2_type"/>
</dbReference>
<evidence type="ECO:0000256" key="3">
    <source>
        <dbReference type="ARBA" id="ARBA00022723"/>
    </source>
</evidence>
<dbReference type="GO" id="GO:0007064">
    <property type="term" value="P:mitotic sister chromatid cohesion"/>
    <property type="evidence" value="ECO:0007669"/>
    <property type="project" value="UniProtKB-ARBA"/>
</dbReference>
<dbReference type="InterPro" id="IPR043502">
    <property type="entry name" value="DNA/RNA_pol_sf"/>
</dbReference>
<evidence type="ECO:0000256" key="5">
    <source>
        <dbReference type="ARBA" id="ARBA00022771"/>
    </source>
</evidence>
<dbReference type="InterPro" id="IPR043128">
    <property type="entry name" value="Rev_trsase/Diguanyl_cyclase"/>
</dbReference>
<dbReference type="Proteomes" id="UP000031516">
    <property type="component" value="Unassembled WGS sequence"/>
</dbReference>
<feature type="domain" description="UmuC" evidence="10">
    <location>
        <begin position="26"/>
        <end position="299"/>
    </location>
</feature>
<keyword evidence="8" id="KW-0539">Nucleus</keyword>
<protein>
    <recommendedName>
        <fullName evidence="9">DNA polymerase eta</fullName>
    </recommendedName>
</protein>
<dbReference type="PROSITE" id="PS50173">
    <property type="entry name" value="UMUC"/>
    <property type="match status" value="1"/>
</dbReference>
<dbReference type="GO" id="GO:0005634">
    <property type="term" value="C:nucleus"/>
    <property type="evidence" value="ECO:0007669"/>
    <property type="project" value="UniProtKB-SubCell"/>
</dbReference>
<dbReference type="GO" id="GO:0035861">
    <property type="term" value="C:site of double-strand break"/>
    <property type="evidence" value="ECO:0007669"/>
    <property type="project" value="TreeGrafter"/>
</dbReference>
<evidence type="ECO:0000256" key="9">
    <source>
        <dbReference type="ARBA" id="ARBA00044975"/>
    </source>
</evidence>
<accession>A0A0A8L6D7</accession>
<dbReference type="PROSITE" id="PS00028">
    <property type="entry name" value="ZINC_FINGER_C2H2_1"/>
    <property type="match status" value="1"/>
</dbReference>
<dbReference type="AlphaFoldDB" id="A0A0A8L6D7"/>
<dbReference type="GO" id="GO:0003887">
    <property type="term" value="F:DNA-directed DNA polymerase activity"/>
    <property type="evidence" value="ECO:0007669"/>
    <property type="project" value="TreeGrafter"/>
</dbReference>
<evidence type="ECO:0000256" key="2">
    <source>
        <dbReference type="ARBA" id="ARBA00022679"/>
    </source>
</evidence>
<evidence type="ECO:0000313" key="12">
    <source>
        <dbReference type="EMBL" id="CDO94468.1"/>
    </source>
</evidence>
<dbReference type="Pfam" id="PF00817">
    <property type="entry name" value="IMS"/>
    <property type="match status" value="1"/>
</dbReference>
<dbReference type="InterPro" id="IPR001126">
    <property type="entry name" value="UmuC"/>
</dbReference>
<dbReference type="SUPFAM" id="SSF56672">
    <property type="entry name" value="DNA/RNA polymerases"/>
    <property type="match status" value="1"/>
</dbReference>
<dbReference type="GO" id="GO:0005657">
    <property type="term" value="C:replication fork"/>
    <property type="evidence" value="ECO:0007669"/>
    <property type="project" value="UniProtKB-ARBA"/>
</dbReference>
<proteinExistence type="predicted"/>
<keyword evidence="7" id="KW-0234">DNA repair</keyword>
<dbReference type="InterPro" id="IPR041298">
    <property type="entry name" value="UBZ3"/>
</dbReference>
<dbReference type="Gene3D" id="3.40.1170.60">
    <property type="match status" value="1"/>
</dbReference>
<dbReference type="OrthoDB" id="5723at2759"/>
<dbReference type="EMBL" id="CCBQ010000038">
    <property type="protein sequence ID" value="CDO94468.1"/>
    <property type="molecule type" value="Genomic_DNA"/>
</dbReference>
<reference evidence="12 13" key="1">
    <citation type="submission" date="2014-03" db="EMBL/GenBank/DDBJ databases">
        <title>The genome of Kluyveromyces dobzhanskii.</title>
        <authorList>
            <person name="Nystedt B."/>
            <person name="Astrom S."/>
        </authorList>
    </citation>
    <scope>NUCLEOTIDE SEQUENCE [LARGE SCALE GENOMIC DNA]</scope>
    <source>
        <strain evidence="12 13">CBS 2104</strain>
    </source>
</reference>
<dbReference type="InterPro" id="IPR017961">
    <property type="entry name" value="DNA_pol_Y-fam_little_finger"/>
</dbReference>
<feature type="domain" description="UBZ3-type" evidence="11">
    <location>
        <begin position="560"/>
        <end position="595"/>
    </location>
</feature>
<dbReference type="Gene3D" id="3.30.70.270">
    <property type="match status" value="1"/>
</dbReference>
<dbReference type="Pfam" id="PF18439">
    <property type="entry name" value="zf_UBZ"/>
    <property type="match status" value="1"/>
</dbReference>
<dbReference type="Gene3D" id="1.10.150.20">
    <property type="entry name" value="5' to 3' exonuclease, C-terminal subdomain"/>
    <property type="match status" value="1"/>
</dbReference>
<keyword evidence="3" id="KW-0479">Metal-binding</keyword>
<dbReference type="GO" id="GO:0042276">
    <property type="term" value="P:error-prone translesion synthesis"/>
    <property type="evidence" value="ECO:0007669"/>
    <property type="project" value="TreeGrafter"/>
</dbReference>
<keyword evidence="5" id="KW-0863">Zinc-finger</keyword>
<dbReference type="GO" id="GO:0003684">
    <property type="term" value="F:damaged DNA binding"/>
    <property type="evidence" value="ECO:0007669"/>
    <property type="project" value="InterPro"/>
</dbReference>
<dbReference type="PIRSF" id="PIRSF036603">
    <property type="entry name" value="DPol_eta"/>
    <property type="match status" value="1"/>
</dbReference>